<organism evidence="12 13">
    <name type="scientific">Xanthobacter aminoxidans</name>
    <dbReference type="NCBI Taxonomy" id="186280"/>
    <lineage>
        <taxon>Bacteria</taxon>
        <taxon>Pseudomonadati</taxon>
        <taxon>Pseudomonadota</taxon>
        <taxon>Alphaproteobacteria</taxon>
        <taxon>Hyphomicrobiales</taxon>
        <taxon>Xanthobacteraceae</taxon>
        <taxon>Xanthobacter</taxon>
    </lineage>
</organism>
<evidence type="ECO:0000259" key="11">
    <source>
        <dbReference type="PROSITE" id="PS51371"/>
    </source>
</evidence>
<feature type="transmembrane region" description="Helical" evidence="9">
    <location>
        <begin position="415"/>
        <end position="440"/>
    </location>
</feature>
<keyword evidence="7 9" id="KW-0472">Membrane</keyword>
<dbReference type="Gene3D" id="3.10.580.10">
    <property type="entry name" value="CBS-domain"/>
    <property type="match status" value="1"/>
</dbReference>
<dbReference type="InterPro" id="IPR006667">
    <property type="entry name" value="SLC41_membr_dom"/>
</dbReference>
<dbReference type="CDD" id="cd04606">
    <property type="entry name" value="CBS_pair_Mg_transporter"/>
    <property type="match status" value="1"/>
</dbReference>
<evidence type="ECO:0000313" key="13">
    <source>
        <dbReference type="Proteomes" id="UP001604043"/>
    </source>
</evidence>
<keyword evidence="6 9" id="KW-1133">Transmembrane helix</keyword>
<dbReference type="SUPFAM" id="SSF161093">
    <property type="entry name" value="MgtE membrane domain-like"/>
    <property type="match status" value="1"/>
</dbReference>
<dbReference type="Gene3D" id="1.10.357.20">
    <property type="entry name" value="SLC41 divalent cation transporters, integral membrane domain"/>
    <property type="match status" value="1"/>
</dbReference>
<feature type="transmembrane region" description="Helical" evidence="9">
    <location>
        <begin position="312"/>
        <end position="332"/>
    </location>
</feature>
<evidence type="ECO:0000256" key="9">
    <source>
        <dbReference type="RuleBase" id="RU362011"/>
    </source>
</evidence>
<keyword evidence="4 9" id="KW-0812">Transmembrane</keyword>
<dbReference type="InterPro" id="IPR000644">
    <property type="entry name" value="CBS_dom"/>
</dbReference>
<dbReference type="InterPro" id="IPR038076">
    <property type="entry name" value="MgtE_N_sf"/>
</dbReference>
<dbReference type="NCBIfam" id="TIGR00400">
    <property type="entry name" value="mgtE"/>
    <property type="match status" value="1"/>
</dbReference>
<feature type="region of interest" description="Disordered" evidence="10">
    <location>
        <begin position="1"/>
        <end position="24"/>
    </location>
</feature>
<dbReference type="Gene3D" id="1.25.60.10">
    <property type="entry name" value="MgtE N-terminal domain-like"/>
    <property type="match status" value="1"/>
</dbReference>
<evidence type="ECO:0000313" key="12">
    <source>
        <dbReference type="EMBL" id="MFG1251770.1"/>
    </source>
</evidence>
<dbReference type="RefSeq" id="WP_024279283.1">
    <property type="nucleotide sequence ID" value="NZ_JAMJXC010000004.1"/>
</dbReference>
<evidence type="ECO:0000256" key="8">
    <source>
        <dbReference type="PROSITE-ProRule" id="PRU00703"/>
    </source>
</evidence>
<evidence type="ECO:0000256" key="6">
    <source>
        <dbReference type="ARBA" id="ARBA00022989"/>
    </source>
</evidence>
<dbReference type="Pfam" id="PF00571">
    <property type="entry name" value="CBS"/>
    <property type="match status" value="1"/>
</dbReference>
<dbReference type="Proteomes" id="UP001604043">
    <property type="component" value="Unassembled WGS sequence"/>
</dbReference>
<feature type="transmembrane region" description="Helical" evidence="9">
    <location>
        <begin position="344"/>
        <end position="365"/>
    </location>
</feature>
<keyword evidence="5 9" id="KW-0460">Magnesium</keyword>
<dbReference type="PANTHER" id="PTHR43773:SF1">
    <property type="entry name" value="MAGNESIUM TRANSPORTER MGTE"/>
    <property type="match status" value="1"/>
</dbReference>
<evidence type="ECO:0000256" key="10">
    <source>
        <dbReference type="SAM" id="MobiDB-lite"/>
    </source>
</evidence>
<keyword evidence="9" id="KW-0479">Metal-binding</keyword>
<dbReference type="EMBL" id="JBAFUR010000001">
    <property type="protein sequence ID" value="MFG1251770.1"/>
    <property type="molecule type" value="Genomic_DNA"/>
</dbReference>
<dbReference type="PROSITE" id="PS51371">
    <property type="entry name" value="CBS"/>
    <property type="match status" value="1"/>
</dbReference>
<keyword evidence="13" id="KW-1185">Reference proteome</keyword>
<feature type="transmembrane region" description="Helical" evidence="9">
    <location>
        <begin position="386"/>
        <end position="409"/>
    </location>
</feature>
<evidence type="ECO:0000256" key="2">
    <source>
        <dbReference type="ARBA" id="ARBA00009749"/>
    </source>
</evidence>
<feature type="transmembrane region" description="Helical" evidence="9">
    <location>
        <begin position="452"/>
        <end position="475"/>
    </location>
</feature>
<keyword evidence="3 9" id="KW-0813">Transport</keyword>
<dbReference type="SMART" id="SM00116">
    <property type="entry name" value="CBS"/>
    <property type="match status" value="2"/>
</dbReference>
<dbReference type="SMART" id="SM00924">
    <property type="entry name" value="MgtE_N"/>
    <property type="match status" value="1"/>
</dbReference>
<comment type="function">
    <text evidence="9">Acts as a magnesium transporter.</text>
</comment>
<sequence length="476" mass="51710">MRDDADPAAAEAADPAGAALAPLTVRDEEGNLSDAFRSRVEEAISARDVDALKALASDLHEADMGDLIEELDADERRRLIEMLGPAFDFTALTELDETVRLSILRSLSPLTVARGMRDLDSDDAVYILEDLDEDEMAAVLEHLPAPERVALQRSLDYPEESAGRRMQTEFIAVPPFWTVGRTIDYMRETADLPDTFYEVFIVDPAYRLVGSVPLDRLLRTRRPVLMSAVKAEQAKVVKASEDQEDVARMFERYNLVSAPVVDDAGRLVGVMTIDDVVDVIQEEADEDLRALGGVRSDEELSDTVAFTARSRLPWLVVNLGTAFVSASIISLFEGTIEKMVALAILMPIVASMGGNAGTQTMTVAVRALATKELSSHNARRIVLREVLVGLVNGTTLACLLGLIAGFWFANVHLGVVISSALILNMVAAGLFGILIPIVIAKLKLDPAVASGVFVTMVTDTVGFFAFLGLATWWFAT</sequence>
<evidence type="ECO:0000256" key="3">
    <source>
        <dbReference type="ARBA" id="ARBA00022448"/>
    </source>
</evidence>
<name>A0ABW6ZDA8_9HYPH</name>
<keyword evidence="8" id="KW-0129">CBS domain</keyword>
<keyword evidence="9" id="KW-1003">Cell membrane</keyword>
<dbReference type="Pfam" id="PF01769">
    <property type="entry name" value="MgtE"/>
    <property type="match status" value="1"/>
</dbReference>
<dbReference type="InterPro" id="IPR036739">
    <property type="entry name" value="SLC41_membr_dom_sf"/>
</dbReference>
<protein>
    <recommendedName>
        <fullName evidence="9">Magnesium transporter MgtE</fullName>
    </recommendedName>
</protein>
<dbReference type="InterPro" id="IPR006669">
    <property type="entry name" value="MgtE_transporter"/>
</dbReference>
<dbReference type="InterPro" id="IPR046342">
    <property type="entry name" value="CBS_dom_sf"/>
</dbReference>
<gene>
    <name evidence="12" type="primary">mgtE</name>
    <name evidence="12" type="ORF">V5F30_06125</name>
</gene>
<dbReference type="SUPFAM" id="SSF54631">
    <property type="entry name" value="CBS-domain pair"/>
    <property type="match status" value="1"/>
</dbReference>
<dbReference type="PANTHER" id="PTHR43773">
    <property type="entry name" value="MAGNESIUM TRANSPORTER MGTE"/>
    <property type="match status" value="1"/>
</dbReference>
<evidence type="ECO:0000256" key="7">
    <source>
        <dbReference type="ARBA" id="ARBA00023136"/>
    </source>
</evidence>
<comment type="similarity">
    <text evidence="2 9">Belongs to the SLC41A transporter family.</text>
</comment>
<proteinExistence type="inferred from homology"/>
<evidence type="ECO:0000256" key="4">
    <source>
        <dbReference type="ARBA" id="ARBA00022692"/>
    </source>
</evidence>
<comment type="subunit">
    <text evidence="9">Homodimer.</text>
</comment>
<evidence type="ECO:0000256" key="1">
    <source>
        <dbReference type="ARBA" id="ARBA00004141"/>
    </source>
</evidence>
<dbReference type="Pfam" id="PF03448">
    <property type="entry name" value="MgtE_N"/>
    <property type="match status" value="1"/>
</dbReference>
<comment type="subcellular location">
    <subcellularLocation>
        <location evidence="9">Cell membrane</location>
        <topology evidence="9">Multi-pass membrane protein</topology>
    </subcellularLocation>
    <subcellularLocation>
        <location evidence="1">Membrane</location>
        <topology evidence="1">Multi-pass membrane protein</topology>
    </subcellularLocation>
</comment>
<feature type="domain" description="CBS" evidence="11">
    <location>
        <begin position="226"/>
        <end position="286"/>
    </location>
</feature>
<evidence type="ECO:0000256" key="5">
    <source>
        <dbReference type="ARBA" id="ARBA00022842"/>
    </source>
</evidence>
<feature type="compositionally biased region" description="Low complexity" evidence="10">
    <location>
        <begin position="7"/>
        <end position="22"/>
    </location>
</feature>
<reference evidence="12 13" key="1">
    <citation type="submission" date="2024-02" db="EMBL/GenBank/DDBJ databases">
        <title>Expansion and revision of Xanthobacter and proposal of Roseixanthobacter gen. nov.</title>
        <authorList>
            <person name="Soltysiak M.P.M."/>
            <person name="Jalihal A."/>
            <person name="Ory A."/>
            <person name="Chrisophersen C."/>
            <person name="Lee A.D."/>
            <person name="Boulton J."/>
            <person name="Springer M."/>
        </authorList>
    </citation>
    <scope>NUCLEOTIDE SEQUENCE [LARGE SCALE GENOMIC DNA]</scope>
    <source>
        <strain evidence="12 13">CB5</strain>
    </source>
</reference>
<dbReference type="InterPro" id="IPR006668">
    <property type="entry name" value="Mg_transptr_MgtE_intracell_dom"/>
</dbReference>
<accession>A0ABW6ZDA8</accession>
<comment type="caution">
    <text evidence="12">The sequence shown here is derived from an EMBL/GenBank/DDBJ whole genome shotgun (WGS) entry which is preliminary data.</text>
</comment>
<dbReference type="SUPFAM" id="SSF158791">
    <property type="entry name" value="MgtE N-terminal domain-like"/>
    <property type="match status" value="1"/>
</dbReference>